<protein>
    <submittedName>
        <fullName evidence="1">Uncharacterized protein</fullName>
    </submittedName>
</protein>
<accession>A0A6J4VPM9</accession>
<organism evidence="1">
    <name type="scientific">uncultured Thermomicrobiales bacterium</name>
    <dbReference type="NCBI Taxonomy" id="1645740"/>
    <lineage>
        <taxon>Bacteria</taxon>
        <taxon>Pseudomonadati</taxon>
        <taxon>Thermomicrobiota</taxon>
        <taxon>Thermomicrobia</taxon>
        <taxon>Thermomicrobiales</taxon>
        <taxon>environmental samples</taxon>
    </lineage>
</organism>
<name>A0A6J4VPM9_9BACT</name>
<sequence length="78" mass="8225">GGKAPGPAEPGRPSLRASCRSIRLRSGQVLRIGCETSPTGDSAGIDGPHSLNCFAIACWRTWPVHFVAGRQKKADTPL</sequence>
<feature type="non-terminal residue" evidence="1">
    <location>
        <position position="78"/>
    </location>
</feature>
<evidence type="ECO:0000313" key="1">
    <source>
        <dbReference type="EMBL" id="CAA9585408.1"/>
    </source>
</evidence>
<reference evidence="1" key="1">
    <citation type="submission" date="2020-02" db="EMBL/GenBank/DDBJ databases">
        <authorList>
            <person name="Meier V. D."/>
        </authorList>
    </citation>
    <scope>NUCLEOTIDE SEQUENCE</scope>
    <source>
        <strain evidence="1">AVDCRST_MAG87</strain>
    </source>
</reference>
<feature type="non-terminal residue" evidence="1">
    <location>
        <position position="1"/>
    </location>
</feature>
<gene>
    <name evidence="1" type="ORF">AVDCRST_MAG87-3876</name>
</gene>
<dbReference type="EMBL" id="CADCWJ010000852">
    <property type="protein sequence ID" value="CAA9585408.1"/>
    <property type="molecule type" value="Genomic_DNA"/>
</dbReference>
<proteinExistence type="predicted"/>
<dbReference type="AlphaFoldDB" id="A0A6J4VPM9"/>